<comment type="subcellular location">
    <subcellularLocation>
        <location evidence="1">Cell membrane</location>
    </subcellularLocation>
</comment>
<keyword evidence="9" id="KW-0812">Transmembrane</keyword>
<evidence type="ECO:0000259" key="10">
    <source>
        <dbReference type="PROSITE" id="PS50111"/>
    </source>
</evidence>
<sequence>MESKRIQMGKKPAKKREPKQKKGKSNVFLFKKKAKQPSLKKRKKARFLDQLKISQTYGLVLAGVIFLFIAASAFAGSILMNLNSQMDDLEQKGDQALALSEIGSVFRAKDMVVSDYIFTKDERLVEEFEVQNNQFNDLKEQVDSVMNTQQREAIFQQILSSNEEINTLFFETTIDAVKEEKENMIMYSRIRSADIRSMTLEYLTDLQEDLKADYTASVAKAKADSKQALIILVLSVLAALLVSIILTVLIGRRVNRQLNRVVHNSSEIAKGNLAVLPLEGSGKGDIGQLVSSTNSIAEQLRGIVSQLVAVAGEVKKESRTLNTMSDEVKEGSGQIAAAMNDLTDGAGQQADAAGEISQLIEMLNQEITKTREESDELKAMSEDVLLISDGSRAQIAELAEQMGQMTRLVSNSVQKMNGLEKRTGEISTLIQVIRDISAQTNLLALNAAIEAARAGEHGRGFAVVADEVRKLAVQVDESINEITGIISGVQKETGAVVTTLNEGYEQVEKGSGTMEKTTGTFAGIIESVTNMVSRIQLISKRMDTLTDRSNQISSSSQSIASVSEESSANIQQTAASSQQLNGSMEDMKGSAVSLLTLSDELENKVKQFQV</sequence>
<proteinExistence type="inferred from homology"/>
<reference evidence="15" key="2">
    <citation type="submission" date="2017-03" db="EMBL/GenBank/DDBJ databases">
        <title>Bacillus sp. V-88(T) DSM27956, whole genome shotgun sequencing project.</title>
        <authorList>
            <person name="Dastager S.G."/>
            <person name="Neurgaonkar P.S."/>
            <person name="Dharne M.S."/>
        </authorList>
    </citation>
    <scope>NUCLEOTIDE SEQUENCE [LARGE SCALE GENOMIC DNA]</scope>
    <source>
        <strain evidence="15">DSM 25145</strain>
    </source>
</reference>
<evidence type="ECO:0000313" key="15">
    <source>
        <dbReference type="Proteomes" id="UP000215545"/>
    </source>
</evidence>
<feature type="transmembrane region" description="Helical" evidence="9">
    <location>
        <begin position="228"/>
        <end position="250"/>
    </location>
</feature>
<dbReference type="PROSITE" id="PS50111">
    <property type="entry name" value="CHEMOTAXIS_TRANSDUC_2"/>
    <property type="match status" value="1"/>
</dbReference>
<dbReference type="EMBL" id="FTLX01000015">
    <property type="protein sequence ID" value="SIR66300.1"/>
    <property type="molecule type" value="Genomic_DNA"/>
</dbReference>
<evidence type="ECO:0000256" key="6">
    <source>
        <dbReference type="PROSITE-ProRule" id="PRU00284"/>
    </source>
</evidence>
<name>A0A1N7CRY5_9BACI</name>
<keyword evidence="9" id="KW-1133">Transmembrane helix</keyword>
<accession>A0A1N7CRY5</accession>
<evidence type="ECO:0000256" key="3">
    <source>
        <dbReference type="ARBA" id="ARBA00023136"/>
    </source>
</evidence>
<evidence type="ECO:0000313" key="13">
    <source>
        <dbReference type="EMBL" id="SIR66300.1"/>
    </source>
</evidence>
<dbReference type="Proteomes" id="UP000186385">
    <property type="component" value="Unassembled WGS sequence"/>
</dbReference>
<evidence type="ECO:0000256" key="4">
    <source>
        <dbReference type="ARBA" id="ARBA00023224"/>
    </source>
</evidence>
<keyword evidence="15" id="KW-1185">Reference proteome</keyword>
<protein>
    <submittedName>
        <fullName evidence="13">Methyl-accepting chemotaxis protein</fullName>
    </submittedName>
</protein>
<reference evidence="13 14" key="1">
    <citation type="submission" date="2017-01" db="EMBL/GenBank/DDBJ databases">
        <authorList>
            <person name="Mah S.A."/>
            <person name="Swanson W.J."/>
            <person name="Moy G.W."/>
            <person name="Vacquier V.D."/>
        </authorList>
    </citation>
    <scope>NUCLEOTIDE SEQUENCE [LARGE SCALE GENOMIC DNA]</scope>
    <source>
        <strain evidence="13 14">NIO-1016</strain>
    </source>
</reference>
<dbReference type="GO" id="GO:0005886">
    <property type="term" value="C:plasma membrane"/>
    <property type="evidence" value="ECO:0007669"/>
    <property type="project" value="UniProtKB-SubCell"/>
</dbReference>
<evidence type="ECO:0000256" key="7">
    <source>
        <dbReference type="SAM" id="Coils"/>
    </source>
</evidence>
<keyword evidence="7" id="KW-0175">Coiled coil</keyword>
<evidence type="ECO:0000256" key="5">
    <source>
        <dbReference type="ARBA" id="ARBA00029447"/>
    </source>
</evidence>
<keyword evidence="2" id="KW-1003">Cell membrane</keyword>
<dbReference type="PANTHER" id="PTHR32089:SF114">
    <property type="entry name" value="METHYL-ACCEPTING CHEMOTAXIS PROTEIN MCPB"/>
    <property type="match status" value="1"/>
</dbReference>
<dbReference type="SUPFAM" id="SSF58104">
    <property type="entry name" value="Methyl-accepting chemotaxis protein (MCP) signaling domain"/>
    <property type="match status" value="1"/>
</dbReference>
<dbReference type="Gene3D" id="6.10.340.10">
    <property type="match status" value="1"/>
</dbReference>
<dbReference type="AlphaFoldDB" id="A0A1N7CRY5"/>
<evidence type="ECO:0000259" key="11">
    <source>
        <dbReference type="PROSITE" id="PS50885"/>
    </source>
</evidence>
<dbReference type="CDD" id="cd06225">
    <property type="entry name" value="HAMP"/>
    <property type="match status" value="1"/>
</dbReference>
<dbReference type="SMART" id="SM00283">
    <property type="entry name" value="MA"/>
    <property type="match status" value="1"/>
</dbReference>
<feature type="region of interest" description="Disordered" evidence="8">
    <location>
        <begin position="1"/>
        <end position="26"/>
    </location>
</feature>
<dbReference type="RefSeq" id="WP_045850089.1">
    <property type="nucleotide sequence ID" value="NZ_FTLX01000015.1"/>
</dbReference>
<feature type="coiled-coil region" evidence="7">
    <location>
        <begin position="353"/>
        <end position="380"/>
    </location>
</feature>
<feature type="domain" description="Methyl-accepting transducer" evidence="10">
    <location>
        <begin position="324"/>
        <end position="574"/>
    </location>
</feature>
<dbReference type="Gene3D" id="1.10.287.950">
    <property type="entry name" value="Methyl-accepting chemotaxis protein"/>
    <property type="match status" value="1"/>
</dbReference>
<reference evidence="12" key="3">
    <citation type="submission" date="2017-03" db="EMBL/GenBank/DDBJ databases">
        <authorList>
            <person name="Dastager S.G."/>
            <person name="Neurgaonkar P.S."/>
            <person name="Dharne M.S."/>
        </authorList>
    </citation>
    <scope>NUCLEOTIDE SEQUENCE</scope>
    <source>
        <strain evidence="12">DSM 25145</strain>
    </source>
</reference>
<evidence type="ECO:0000256" key="2">
    <source>
        <dbReference type="ARBA" id="ARBA00022475"/>
    </source>
</evidence>
<evidence type="ECO:0000256" key="9">
    <source>
        <dbReference type="SAM" id="Phobius"/>
    </source>
</evidence>
<dbReference type="Proteomes" id="UP000215545">
    <property type="component" value="Unassembled WGS sequence"/>
</dbReference>
<dbReference type="STRING" id="1017273.SAMN05443094_11532"/>
<evidence type="ECO:0000256" key="8">
    <source>
        <dbReference type="SAM" id="MobiDB-lite"/>
    </source>
</evidence>
<evidence type="ECO:0000313" key="14">
    <source>
        <dbReference type="Proteomes" id="UP000186385"/>
    </source>
</evidence>
<dbReference type="GO" id="GO:0007165">
    <property type="term" value="P:signal transduction"/>
    <property type="evidence" value="ECO:0007669"/>
    <property type="project" value="UniProtKB-KW"/>
</dbReference>
<dbReference type="PROSITE" id="PS50885">
    <property type="entry name" value="HAMP"/>
    <property type="match status" value="1"/>
</dbReference>
<dbReference type="PANTHER" id="PTHR32089">
    <property type="entry name" value="METHYL-ACCEPTING CHEMOTAXIS PROTEIN MCPB"/>
    <property type="match status" value="1"/>
</dbReference>
<dbReference type="Pfam" id="PF00015">
    <property type="entry name" value="MCPsignal"/>
    <property type="match status" value="1"/>
</dbReference>
<comment type="similarity">
    <text evidence="5">Belongs to the methyl-accepting chemotaxis (MCP) protein family.</text>
</comment>
<dbReference type="InterPro" id="IPR004089">
    <property type="entry name" value="MCPsignal_dom"/>
</dbReference>
<evidence type="ECO:0000313" key="12">
    <source>
        <dbReference type="EMBL" id="OXS73440.1"/>
    </source>
</evidence>
<keyword evidence="4 6" id="KW-0807">Transducer</keyword>
<feature type="compositionally biased region" description="Basic residues" evidence="8">
    <location>
        <begin position="7"/>
        <end position="26"/>
    </location>
</feature>
<gene>
    <name evidence="12" type="ORF">B1B05_18510</name>
    <name evidence="13" type="ORF">SAMN05443094_11532</name>
</gene>
<keyword evidence="3 9" id="KW-0472">Membrane</keyword>
<dbReference type="InterPro" id="IPR003660">
    <property type="entry name" value="HAMP_dom"/>
</dbReference>
<dbReference type="OrthoDB" id="9804712at2"/>
<organism evidence="13 14">
    <name type="scientific">Domibacillus enclensis</name>
    <dbReference type="NCBI Taxonomy" id="1017273"/>
    <lineage>
        <taxon>Bacteria</taxon>
        <taxon>Bacillati</taxon>
        <taxon>Bacillota</taxon>
        <taxon>Bacilli</taxon>
        <taxon>Bacillales</taxon>
        <taxon>Bacillaceae</taxon>
        <taxon>Domibacillus</taxon>
    </lineage>
</organism>
<evidence type="ECO:0000256" key="1">
    <source>
        <dbReference type="ARBA" id="ARBA00004236"/>
    </source>
</evidence>
<feature type="domain" description="HAMP" evidence="11">
    <location>
        <begin position="252"/>
        <end position="305"/>
    </location>
</feature>
<dbReference type="EMBL" id="MWSK01000015">
    <property type="protein sequence ID" value="OXS73440.1"/>
    <property type="molecule type" value="Genomic_DNA"/>
</dbReference>